<reference evidence="4 5" key="1">
    <citation type="journal article" date="2015" name="Stand. Genomic Sci.">
        <title>Genomic Encyclopedia of Bacterial and Archaeal Type Strains, Phase III: the genomes of soil and plant-associated and newly described type strains.</title>
        <authorList>
            <person name="Whitman W.B."/>
            <person name="Woyke T."/>
            <person name="Klenk H.P."/>
            <person name="Zhou Y."/>
            <person name="Lilburn T.G."/>
            <person name="Beck B.J."/>
            <person name="De Vos P."/>
            <person name="Vandamme P."/>
            <person name="Eisen J.A."/>
            <person name="Garrity G."/>
            <person name="Hugenholtz P."/>
            <person name="Kyrpides N.C."/>
        </authorList>
    </citation>
    <scope>NUCLEOTIDE SEQUENCE [LARGE SCALE GENOMIC DNA]</scope>
    <source>
        <strain evidence="4 5">CGMCC 1.10115</strain>
    </source>
</reference>
<keyword evidence="3" id="KW-0812">Transmembrane</keyword>
<evidence type="ECO:0000256" key="1">
    <source>
        <dbReference type="ARBA" id="ARBA00004241"/>
    </source>
</evidence>
<evidence type="ECO:0000313" key="4">
    <source>
        <dbReference type="EMBL" id="TWH84814.1"/>
    </source>
</evidence>
<dbReference type="OrthoDB" id="2928337at2"/>
<protein>
    <submittedName>
        <fullName evidence="4">Prepilin-type N-terminal cleavage/methylation domain-containing protein</fullName>
    </submittedName>
</protein>
<keyword evidence="3" id="KW-1133">Transmembrane helix</keyword>
<proteinExistence type="predicted"/>
<dbReference type="EMBL" id="VLKI01000010">
    <property type="protein sequence ID" value="TWH84814.1"/>
    <property type="molecule type" value="Genomic_DNA"/>
</dbReference>
<evidence type="ECO:0000313" key="5">
    <source>
        <dbReference type="Proteomes" id="UP000318667"/>
    </source>
</evidence>
<evidence type="ECO:0000256" key="2">
    <source>
        <dbReference type="ARBA" id="ARBA00023287"/>
    </source>
</evidence>
<dbReference type="Pfam" id="PF07963">
    <property type="entry name" value="N_methyl"/>
    <property type="match status" value="1"/>
</dbReference>
<dbReference type="RefSeq" id="WP_144543474.1">
    <property type="nucleotide sequence ID" value="NZ_CBCSDC010000003.1"/>
</dbReference>
<sequence length="136" mass="15197">MGIKSEQGMTLIELLGAIVISAIIFSLVSSVFLGSVTNYNKTLTHSNLRQEANLVLAELTEVHHKNPDYEISIVDGLIQVTTSQRVWTIGNPNFLYHIPDSISINKTNDFLNLTLTISDPDIDTNPYEVKTIINRR</sequence>
<comment type="caution">
    <text evidence="4">The sequence shown here is derived from an EMBL/GenBank/DDBJ whole genome shotgun (WGS) entry which is preliminary data.</text>
</comment>
<dbReference type="GO" id="GO:0030420">
    <property type="term" value="P:establishment of competence for transformation"/>
    <property type="evidence" value="ECO:0007669"/>
    <property type="project" value="UniProtKB-KW"/>
</dbReference>
<keyword evidence="3" id="KW-0472">Membrane</keyword>
<feature type="transmembrane region" description="Helical" evidence="3">
    <location>
        <begin position="12"/>
        <end position="33"/>
    </location>
</feature>
<keyword evidence="2" id="KW-0178">Competence</keyword>
<keyword evidence="5" id="KW-1185">Reference proteome</keyword>
<dbReference type="AlphaFoldDB" id="A0A562JPH2"/>
<dbReference type="Proteomes" id="UP000318667">
    <property type="component" value="Unassembled WGS sequence"/>
</dbReference>
<comment type="subcellular location">
    <subcellularLocation>
        <location evidence="1">Cell surface</location>
    </subcellularLocation>
</comment>
<organism evidence="4 5">
    <name type="scientific">Cytobacillus oceanisediminis</name>
    <dbReference type="NCBI Taxonomy" id="665099"/>
    <lineage>
        <taxon>Bacteria</taxon>
        <taxon>Bacillati</taxon>
        <taxon>Bacillota</taxon>
        <taxon>Bacilli</taxon>
        <taxon>Bacillales</taxon>
        <taxon>Bacillaceae</taxon>
        <taxon>Cytobacillus</taxon>
    </lineage>
</organism>
<dbReference type="NCBIfam" id="TIGR02532">
    <property type="entry name" value="IV_pilin_GFxxxE"/>
    <property type="match status" value="1"/>
</dbReference>
<gene>
    <name evidence="4" type="ORF">IQ19_03398</name>
</gene>
<accession>A0A562JPH2</accession>
<evidence type="ECO:0000256" key="3">
    <source>
        <dbReference type="SAM" id="Phobius"/>
    </source>
</evidence>
<dbReference type="GO" id="GO:0009986">
    <property type="term" value="C:cell surface"/>
    <property type="evidence" value="ECO:0007669"/>
    <property type="project" value="UniProtKB-SubCell"/>
</dbReference>
<dbReference type="PROSITE" id="PS00409">
    <property type="entry name" value="PROKAR_NTER_METHYL"/>
    <property type="match status" value="1"/>
</dbReference>
<dbReference type="InterPro" id="IPR012902">
    <property type="entry name" value="N_methyl_site"/>
</dbReference>
<name>A0A562JPH2_9BACI</name>
<dbReference type="GeneID" id="65404548"/>